<dbReference type="InterPro" id="IPR012349">
    <property type="entry name" value="Split_barrel_FMN-bd"/>
</dbReference>
<dbReference type="Pfam" id="PF01613">
    <property type="entry name" value="Flavin_Reduct"/>
    <property type="match status" value="1"/>
</dbReference>
<keyword evidence="4" id="KW-1185">Reference proteome</keyword>
<evidence type="ECO:0000313" key="4">
    <source>
        <dbReference type="Proteomes" id="UP000199305"/>
    </source>
</evidence>
<dbReference type="GO" id="GO:0010181">
    <property type="term" value="F:FMN binding"/>
    <property type="evidence" value="ECO:0007669"/>
    <property type="project" value="InterPro"/>
</dbReference>
<dbReference type="InterPro" id="IPR002563">
    <property type="entry name" value="Flavin_Rdtase-like_dom"/>
</dbReference>
<dbReference type="InterPro" id="IPR050268">
    <property type="entry name" value="NADH-dep_flavin_reductase"/>
</dbReference>
<proteinExistence type="predicted"/>
<dbReference type="SUPFAM" id="SSF50475">
    <property type="entry name" value="FMN-binding split barrel"/>
    <property type="match status" value="1"/>
</dbReference>
<dbReference type="EMBL" id="FNFH01000002">
    <property type="protein sequence ID" value="SDJ86925.1"/>
    <property type="molecule type" value="Genomic_DNA"/>
</dbReference>
<evidence type="ECO:0000259" key="2">
    <source>
        <dbReference type="SMART" id="SM00903"/>
    </source>
</evidence>
<dbReference type="GO" id="GO:0042602">
    <property type="term" value="F:riboflavin reductase (NADPH) activity"/>
    <property type="evidence" value="ECO:0007669"/>
    <property type="project" value="TreeGrafter"/>
</dbReference>
<dbReference type="PANTHER" id="PTHR30466:SF1">
    <property type="entry name" value="FMN REDUCTASE (NADH) RUTF"/>
    <property type="match status" value="1"/>
</dbReference>
<name>A0A1G8XAP6_9GAMM</name>
<dbReference type="AlphaFoldDB" id="A0A1G8XAP6"/>
<keyword evidence="1" id="KW-0560">Oxidoreductase</keyword>
<organism evidence="3 4">
    <name type="scientific">Microbulbifer yueqingensis</name>
    <dbReference type="NCBI Taxonomy" id="658219"/>
    <lineage>
        <taxon>Bacteria</taxon>
        <taxon>Pseudomonadati</taxon>
        <taxon>Pseudomonadota</taxon>
        <taxon>Gammaproteobacteria</taxon>
        <taxon>Cellvibrionales</taxon>
        <taxon>Microbulbiferaceae</taxon>
        <taxon>Microbulbifer</taxon>
    </lineage>
</organism>
<dbReference type="SMART" id="SM00903">
    <property type="entry name" value="Flavin_Reduct"/>
    <property type="match status" value="1"/>
</dbReference>
<gene>
    <name evidence="3" type="ORF">SAMN05216212_1006</name>
</gene>
<sequence>MAANPKFAQFLTNGMTTDSTTAPHPVPDQSRALRDTLGQFATGVTVVTTTDANGQPVGMTVNSFNSVSLDPPLVLWSIDKESLGYDAFTAEGHFAVHVLRADQQHVSNLFAGRGADKFGQVRWQEGPNQVPLLAECAAVFHCRLAQCIEGGDHTILLGEVLDFTANGGEPLIFHLGRYRALAGD</sequence>
<evidence type="ECO:0000256" key="1">
    <source>
        <dbReference type="ARBA" id="ARBA00023002"/>
    </source>
</evidence>
<dbReference type="Proteomes" id="UP000199305">
    <property type="component" value="Unassembled WGS sequence"/>
</dbReference>
<feature type="domain" description="Flavin reductase like" evidence="2">
    <location>
        <begin position="37"/>
        <end position="180"/>
    </location>
</feature>
<protein>
    <submittedName>
        <fullName evidence="3">NADH-FMN oxidoreductase RutF, flavin reductase (DIM6/NTAB) family</fullName>
    </submittedName>
</protein>
<accession>A0A1G8XAP6</accession>
<dbReference type="STRING" id="658219.SAMN05216212_1006"/>
<dbReference type="Gene3D" id="2.30.110.10">
    <property type="entry name" value="Electron Transport, Fmn-binding Protein, Chain A"/>
    <property type="match status" value="1"/>
</dbReference>
<evidence type="ECO:0000313" key="3">
    <source>
        <dbReference type="EMBL" id="SDJ86925.1"/>
    </source>
</evidence>
<dbReference type="PANTHER" id="PTHR30466">
    <property type="entry name" value="FLAVIN REDUCTASE"/>
    <property type="match status" value="1"/>
</dbReference>
<reference evidence="4" key="1">
    <citation type="submission" date="2016-10" db="EMBL/GenBank/DDBJ databases">
        <authorList>
            <person name="Varghese N."/>
            <person name="Submissions S."/>
        </authorList>
    </citation>
    <scope>NUCLEOTIDE SEQUENCE [LARGE SCALE GENOMIC DNA]</scope>
    <source>
        <strain evidence="4">CGMCC 1.10658</strain>
    </source>
</reference>